<sequence>MTSLAADLSLSCLSCVISCSASMMTLYNEQISVLISQQIPLLTKEQSAMLVRTPLPQAYLIRTYSKKCLNEKAALFKVSNDVFKTTNRFYDMLFLNSNFSNLSLTYIRV</sequence>
<name>A0A1I7W871_HETBA</name>
<keyword evidence="1" id="KW-0732">Signal</keyword>
<reference evidence="3" key="1">
    <citation type="submission" date="2016-11" db="UniProtKB">
        <authorList>
            <consortium name="WormBaseParasite"/>
        </authorList>
    </citation>
    <scope>IDENTIFICATION</scope>
</reference>
<evidence type="ECO:0000256" key="1">
    <source>
        <dbReference type="SAM" id="SignalP"/>
    </source>
</evidence>
<keyword evidence="2" id="KW-1185">Reference proteome</keyword>
<dbReference type="Proteomes" id="UP000095283">
    <property type="component" value="Unplaced"/>
</dbReference>
<dbReference type="AlphaFoldDB" id="A0A1I7W871"/>
<feature type="signal peptide" evidence="1">
    <location>
        <begin position="1"/>
        <end position="21"/>
    </location>
</feature>
<protein>
    <submittedName>
        <fullName evidence="3">Secreted protein</fullName>
    </submittedName>
</protein>
<proteinExistence type="predicted"/>
<accession>A0A1I7W871</accession>
<organism evidence="2 3">
    <name type="scientific">Heterorhabditis bacteriophora</name>
    <name type="common">Entomopathogenic nematode worm</name>
    <dbReference type="NCBI Taxonomy" id="37862"/>
    <lineage>
        <taxon>Eukaryota</taxon>
        <taxon>Metazoa</taxon>
        <taxon>Ecdysozoa</taxon>
        <taxon>Nematoda</taxon>
        <taxon>Chromadorea</taxon>
        <taxon>Rhabditida</taxon>
        <taxon>Rhabditina</taxon>
        <taxon>Rhabditomorpha</taxon>
        <taxon>Strongyloidea</taxon>
        <taxon>Heterorhabditidae</taxon>
        <taxon>Heterorhabditis</taxon>
    </lineage>
</organism>
<feature type="chain" id="PRO_5009310589" evidence="1">
    <location>
        <begin position="22"/>
        <end position="109"/>
    </location>
</feature>
<dbReference type="WBParaSite" id="Hba_00843">
    <property type="protein sequence ID" value="Hba_00843"/>
    <property type="gene ID" value="Hba_00843"/>
</dbReference>
<evidence type="ECO:0000313" key="3">
    <source>
        <dbReference type="WBParaSite" id="Hba_00843"/>
    </source>
</evidence>
<evidence type="ECO:0000313" key="2">
    <source>
        <dbReference type="Proteomes" id="UP000095283"/>
    </source>
</evidence>